<reference evidence="1" key="1">
    <citation type="journal article" date="2014" name="Int. J. Syst. Evol. Microbiol.">
        <title>Complete genome sequence of Corynebacterium casei LMG S-19264T (=DSM 44701T), isolated from a smear-ripened cheese.</title>
        <authorList>
            <consortium name="US DOE Joint Genome Institute (JGI-PGF)"/>
            <person name="Walter F."/>
            <person name="Albersmeier A."/>
            <person name="Kalinowski J."/>
            <person name="Ruckert C."/>
        </authorList>
    </citation>
    <scope>NUCLEOTIDE SEQUENCE</scope>
    <source>
        <strain evidence="1">CGMCC 1.15448</strain>
    </source>
</reference>
<dbReference type="InterPro" id="IPR035069">
    <property type="entry name" value="TTHA1013/TTHA0281-like"/>
</dbReference>
<gene>
    <name evidence="1" type="ORF">GCM10011511_44010</name>
</gene>
<dbReference type="Proteomes" id="UP000607559">
    <property type="component" value="Unassembled WGS sequence"/>
</dbReference>
<organism evidence="1 2">
    <name type="scientific">Puia dinghuensis</name>
    <dbReference type="NCBI Taxonomy" id="1792502"/>
    <lineage>
        <taxon>Bacteria</taxon>
        <taxon>Pseudomonadati</taxon>
        <taxon>Bacteroidota</taxon>
        <taxon>Chitinophagia</taxon>
        <taxon>Chitinophagales</taxon>
        <taxon>Chitinophagaceae</taxon>
        <taxon>Puia</taxon>
    </lineage>
</organism>
<name>A0A8J2XVB0_9BACT</name>
<protein>
    <recommendedName>
        <fullName evidence="3">Type II toxin-antitoxin system HicB family antitoxin</fullName>
    </recommendedName>
</protein>
<accession>A0A8J2XVB0</accession>
<evidence type="ECO:0000313" key="1">
    <source>
        <dbReference type="EMBL" id="GGB15421.1"/>
    </source>
</evidence>
<dbReference type="AlphaFoldDB" id="A0A8J2XVB0"/>
<comment type="caution">
    <text evidence="1">The sequence shown here is derived from an EMBL/GenBank/DDBJ whole genome shotgun (WGS) entry which is preliminary data.</text>
</comment>
<dbReference type="SUPFAM" id="SSF143100">
    <property type="entry name" value="TTHA1013/TTHA0281-like"/>
    <property type="match status" value="1"/>
</dbReference>
<evidence type="ECO:0008006" key="3">
    <source>
        <dbReference type="Google" id="ProtNLM"/>
    </source>
</evidence>
<sequence>MKKKKVNLVIEASSTGFGIYGEDFPVTAYGETVDAAKKDLESAIADVLDHYKKEGQKPDPALNGGNLEFSFKYDIASIFNHFGMLDATGLARKIGMNPSLLRQYKTGHTLASDKQKQKIEKGLHDLGRELLSVRL</sequence>
<proteinExistence type="predicted"/>
<reference evidence="1" key="2">
    <citation type="submission" date="2020-09" db="EMBL/GenBank/DDBJ databases">
        <authorList>
            <person name="Sun Q."/>
            <person name="Zhou Y."/>
        </authorList>
    </citation>
    <scope>NUCLEOTIDE SEQUENCE</scope>
    <source>
        <strain evidence="1">CGMCC 1.15448</strain>
    </source>
</reference>
<dbReference type="EMBL" id="BMJC01000005">
    <property type="protein sequence ID" value="GGB15421.1"/>
    <property type="molecule type" value="Genomic_DNA"/>
</dbReference>
<evidence type="ECO:0000313" key="2">
    <source>
        <dbReference type="Proteomes" id="UP000607559"/>
    </source>
</evidence>
<keyword evidence="2" id="KW-1185">Reference proteome</keyword>
<dbReference type="RefSeq" id="WP_188935874.1">
    <property type="nucleotide sequence ID" value="NZ_BMJC01000005.1"/>
</dbReference>